<dbReference type="InterPro" id="IPR010989">
    <property type="entry name" value="SNARE"/>
</dbReference>
<dbReference type="CDD" id="cd15844">
    <property type="entry name" value="SNARE_syntaxin5"/>
    <property type="match status" value="1"/>
</dbReference>
<evidence type="ECO:0000256" key="3">
    <source>
        <dbReference type="ARBA" id="ARBA00022448"/>
    </source>
</evidence>
<dbReference type="GO" id="GO:0000149">
    <property type="term" value="F:SNARE binding"/>
    <property type="evidence" value="ECO:0007669"/>
    <property type="project" value="TreeGrafter"/>
</dbReference>
<reference evidence="11" key="1">
    <citation type="submission" date="2014-11" db="EMBL/GenBank/DDBJ databases">
        <authorList>
            <person name="Otto D Thomas"/>
            <person name="Naeem Raeece"/>
        </authorList>
    </citation>
    <scope>NUCLEOTIDE SEQUENCE</scope>
</reference>
<organism evidence="11">
    <name type="scientific">Chromera velia CCMP2878</name>
    <dbReference type="NCBI Taxonomy" id="1169474"/>
    <lineage>
        <taxon>Eukaryota</taxon>
        <taxon>Sar</taxon>
        <taxon>Alveolata</taxon>
        <taxon>Colpodellida</taxon>
        <taxon>Chromeraceae</taxon>
        <taxon>Chromera</taxon>
    </lineage>
</organism>
<dbReference type="GO" id="GO:0031201">
    <property type="term" value="C:SNARE complex"/>
    <property type="evidence" value="ECO:0007669"/>
    <property type="project" value="TreeGrafter"/>
</dbReference>
<evidence type="ECO:0000256" key="1">
    <source>
        <dbReference type="ARBA" id="ARBA00004211"/>
    </source>
</evidence>
<dbReference type="GO" id="GO:0048278">
    <property type="term" value="P:vesicle docking"/>
    <property type="evidence" value="ECO:0007669"/>
    <property type="project" value="TreeGrafter"/>
</dbReference>
<dbReference type="Gene3D" id="1.20.58.70">
    <property type="match status" value="1"/>
</dbReference>
<dbReference type="Pfam" id="PF05739">
    <property type="entry name" value="SNARE"/>
    <property type="match status" value="1"/>
</dbReference>
<feature type="region of interest" description="Disordered" evidence="8">
    <location>
        <begin position="164"/>
        <end position="194"/>
    </location>
</feature>
<keyword evidence="7 9" id="KW-0472">Membrane</keyword>
<dbReference type="PROSITE" id="PS50192">
    <property type="entry name" value="T_SNARE"/>
    <property type="match status" value="1"/>
</dbReference>
<dbReference type="PANTHER" id="PTHR19957:SF3">
    <property type="entry name" value="SYNTAXIN-5"/>
    <property type="match status" value="1"/>
</dbReference>
<dbReference type="PhylomeDB" id="A0A0G4I8Q1"/>
<dbReference type="SMART" id="SM00397">
    <property type="entry name" value="t_SNARE"/>
    <property type="match status" value="1"/>
</dbReference>
<dbReference type="VEuPathDB" id="CryptoDB:Cvel_11918"/>
<comment type="similarity">
    <text evidence="2">Belongs to the syntaxin family.</text>
</comment>
<dbReference type="PANTHER" id="PTHR19957">
    <property type="entry name" value="SYNTAXIN"/>
    <property type="match status" value="1"/>
</dbReference>
<evidence type="ECO:0000256" key="2">
    <source>
        <dbReference type="ARBA" id="ARBA00009063"/>
    </source>
</evidence>
<dbReference type="InterPro" id="IPR000727">
    <property type="entry name" value="T_SNARE_dom"/>
</dbReference>
<protein>
    <recommendedName>
        <fullName evidence="10">t-SNARE coiled-coil homology domain-containing protein</fullName>
    </recommendedName>
</protein>
<evidence type="ECO:0000256" key="6">
    <source>
        <dbReference type="ARBA" id="ARBA00023054"/>
    </source>
</evidence>
<keyword evidence="3" id="KW-0813">Transport</keyword>
<keyword evidence="6" id="KW-0175">Coiled coil</keyword>
<dbReference type="AlphaFoldDB" id="A0A0G4I8Q1"/>
<dbReference type="GO" id="GO:0005484">
    <property type="term" value="F:SNAP receptor activity"/>
    <property type="evidence" value="ECO:0007669"/>
    <property type="project" value="TreeGrafter"/>
</dbReference>
<gene>
    <name evidence="11" type="ORF">Cvel_11918</name>
</gene>
<feature type="domain" description="T-SNARE coiled-coil homology" evidence="10">
    <location>
        <begin position="200"/>
        <end position="262"/>
    </location>
</feature>
<keyword evidence="4 9" id="KW-0812">Transmembrane</keyword>
<dbReference type="GO" id="GO:0006888">
    <property type="term" value="P:endoplasmic reticulum to Golgi vesicle-mediated transport"/>
    <property type="evidence" value="ECO:0007669"/>
    <property type="project" value="TreeGrafter"/>
</dbReference>
<evidence type="ECO:0000313" key="11">
    <source>
        <dbReference type="EMBL" id="CEM53389.1"/>
    </source>
</evidence>
<proteinExistence type="inferred from homology"/>
<keyword evidence="5 9" id="KW-1133">Transmembrane helix</keyword>
<evidence type="ECO:0000256" key="9">
    <source>
        <dbReference type="SAM" id="Phobius"/>
    </source>
</evidence>
<dbReference type="InterPro" id="IPR045242">
    <property type="entry name" value="Syntaxin"/>
</dbReference>
<dbReference type="SUPFAM" id="SSF47661">
    <property type="entry name" value="t-snare proteins"/>
    <property type="match status" value="1"/>
</dbReference>
<evidence type="ECO:0000256" key="5">
    <source>
        <dbReference type="ARBA" id="ARBA00022989"/>
    </source>
</evidence>
<accession>A0A0G4I8Q1</accession>
<evidence type="ECO:0000256" key="7">
    <source>
        <dbReference type="ARBA" id="ARBA00023136"/>
    </source>
</evidence>
<dbReference type="GO" id="GO:0006886">
    <property type="term" value="P:intracellular protein transport"/>
    <property type="evidence" value="ECO:0007669"/>
    <property type="project" value="TreeGrafter"/>
</dbReference>
<dbReference type="GO" id="GO:0000139">
    <property type="term" value="C:Golgi membrane"/>
    <property type="evidence" value="ECO:0007669"/>
    <property type="project" value="TreeGrafter"/>
</dbReference>
<sequence>MACVDRTAEFFSLTEKHKAAAAATGGLQEARRPSASAALGPAETAFIASAGEIGRELNVTQMKLSELTKLVRSKRMFNDKSSQIDELTYSIKSSLDDLLGKIDYLQKAAERISASSRHSQAHLNNMVTTVRSRHMEATRDFKNALEQRTKNLQQLERRRQMYAPVNDSGGPAATAWGAPTGAPDRDPESGGLLQMQDTGHQYTQSRAEAMENVQKMIAELGQMFQRVAQLVTSQGEMIERIDEDTTQTLENVNQAQAELLKYYNWAKSNRSLIIKVFLVLMFFILFSAFFLF</sequence>
<evidence type="ECO:0000256" key="4">
    <source>
        <dbReference type="ARBA" id="ARBA00022692"/>
    </source>
</evidence>
<evidence type="ECO:0000259" key="10">
    <source>
        <dbReference type="PROSITE" id="PS50192"/>
    </source>
</evidence>
<dbReference type="GO" id="GO:0006906">
    <property type="term" value="P:vesicle fusion"/>
    <property type="evidence" value="ECO:0007669"/>
    <property type="project" value="TreeGrafter"/>
</dbReference>
<dbReference type="EMBL" id="CDMZ01005663">
    <property type="protein sequence ID" value="CEM53389.1"/>
    <property type="molecule type" value="Genomic_DNA"/>
</dbReference>
<feature type="compositionally biased region" description="Low complexity" evidence="8">
    <location>
        <begin position="169"/>
        <end position="182"/>
    </location>
</feature>
<name>A0A0G4I8Q1_9ALVE</name>
<comment type="subcellular location">
    <subcellularLocation>
        <location evidence="1">Membrane</location>
        <topology evidence="1">Single-pass type IV membrane protein</topology>
    </subcellularLocation>
</comment>
<evidence type="ECO:0000256" key="8">
    <source>
        <dbReference type="SAM" id="MobiDB-lite"/>
    </source>
</evidence>
<feature type="transmembrane region" description="Helical" evidence="9">
    <location>
        <begin position="272"/>
        <end position="291"/>
    </location>
</feature>